<keyword evidence="2" id="KW-0472">Membrane</keyword>
<dbReference type="EMBL" id="ML986498">
    <property type="protein sequence ID" value="KAF2275198.1"/>
    <property type="molecule type" value="Genomic_DNA"/>
</dbReference>
<keyword evidence="2" id="KW-1133">Transmembrane helix</keyword>
<evidence type="ECO:0000256" key="1">
    <source>
        <dbReference type="SAM" id="MobiDB-lite"/>
    </source>
</evidence>
<reference evidence="3" key="1">
    <citation type="journal article" date="2020" name="Stud. Mycol.">
        <title>101 Dothideomycetes genomes: a test case for predicting lifestyles and emergence of pathogens.</title>
        <authorList>
            <person name="Haridas S."/>
            <person name="Albert R."/>
            <person name="Binder M."/>
            <person name="Bloem J."/>
            <person name="Labutti K."/>
            <person name="Salamov A."/>
            <person name="Andreopoulos B."/>
            <person name="Baker S."/>
            <person name="Barry K."/>
            <person name="Bills G."/>
            <person name="Bluhm B."/>
            <person name="Cannon C."/>
            <person name="Castanera R."/>
            <person name="Culley D."/>
            <person name="Daum C."/>
            <person name="Ezra D."/>
            <person name="Gonzalez J."/>
            <person name="Henrissat B."/>
            <person name="Kuo A."/>
            <person name="Liang C."/>
            <person name="Lipzen A."/>
            <person name="Lutzoni F."/>
            <person name="Magnuson J."/>
            <person name="Mondo S."/>
            <person name="Nolan M."/>
            <person name="Ohm R."/>
            <person name="Pangilinan J."/>
            <person name="Park H.-J."/>
            <person name="Ramirez L."/>
            <person name="Alfaro M."/>
            <person name="Sun H."/>
            <person name="Tritt A."/>
            <person name="Yoshinaga Y."/>
            <person name="Zwiers L.-H."/>
            <person name="Turgeon B."/>
            <person name="Goodwin S."/>
            <person name="Spatafora J."/>
            <person name="Crous P."/>
            <person name="Grigoriev I."/>
        </authorList>
    </citation>
    <scope>NUCLEOTIDE SEQUENCE</scope>
    <source>
        <strain evidence="3">CBS 379.55</strain>
    </source>
</reference>
<organism evidence="3 4">
    <name type="scientific">Westerdykella ornata</name>
    <dbReference type="NCBI Taxonomy" id="318751"/>
    <lineage>
        <taxon>Eukaryota</taxon>
        <taxon>Fungi</taxon>
        <taxon>Dikarya</taxon>
        <taxon>Ascomycota</taxon>
        <taxon>Pezizomycotina</taxon>
        <taxon>Dothideomycetes</taxon>
        <taxon>Pleosporomycetidae</taxon>
        <taxon>Pleosporales</taxon>
        <taxon>Sporormiaceae</taxon>
        <taxon>Westerdykella</taxon>
    </lineage>
</organism>
<evidence type="ECO:0000313" key="4">
    <source>
        <dbReference type="Proteomes" id="UP000800097"/>
    </source>
</evidence>
<gene>
    <name evidence="3" type="ORF">EI97DRAFT_79894</name>
</gene>
<keyword evidence="4" id="KW-1185">Reference proteome</keyword>
<dbReference type="GeneID" id="54556269"/>
<protein>
    <submittedName>
        <fullName evidence="3">Uncharacterized protein</fullName>
    </submittedName>
</protein>
<sequence length="145" mass="16075">MTSNVCPSDYDNTAEQHVERSLPEPIQGLTQPGPRAIPETKPPPRYSGRLTEPEFAGLVITLLTIFILLSVTLCCCCSPGRSSEAWGRASPEYILRSRRRGPSDIRTYPVPPPPVHAVGPHPGDWLNDEYEESAPRPPPHQRVQD</sequence>
<dbReference type="AlphaFoldDB" id="A0A6A6JGV2"/>
<feature type="transmembrane region" description="Helical" evidence="2">
    <location>
        <begin position="55"/>
        <end position="73"/>
    </location>
</feature>
<feature type="region of interest" description="Disordered" evidence="1">
    <location>
        <begin position="97"/>
        <end position="145"/>
    </location>
</feature>
<evidence type="ECO:0000256" key="2">
    <source>
        <dbReference type="SAM" id="Phobius"/>
    </source>
</evidence>
<feature type="compositionally biased region" description="Pro residues" evidence="1">
    <location>
        <begin position="135"/>
        <end position="145"/>
    </location>
</feature>
<dbReference type="RefSeq" id="XP_033652737.1">
    <property type="nucleotide sequence ID" value="XM_033803094.1"/>
</dbReference>
<proteinExistence type="predicted"/>
<keyword evidence="2" id="KW-0812">Transmembrane</keyword>
<name>A0A6A6JGV2_WESOR</name>
<feature type="region of interest" description="Disordered" evidence="1">
    <location>
        <begin position="1"/>
        <end position="48"/>
    </location>
</feature>
<feature type="compositionally biased region" description="Polar residues" evidence="1">
    <location>
        <begin position="1"/>
        <end position="13"/>
    </location>
</feature>
<evidence type="ECO:0000313" key="3">
    <source>
        <dbReference type="EMBL" id="KAF2275198.1"/>
    </source>
</evidence>
<accession>A0A6A6JGV2</accession>
<dbReference type="Proteomes" id="UP000800097">
    <property type="component" value="Unassembled WGS sequence"/>
</dbReference>